<evidence type="ECO:0000313" key="1">
    <source>
        <dbReference type="EMBL" id="EUB56850.1"/>
    </source>
</evidence>
<dbReference type="Proteomes" id="UP000019149">
    <property type="component" value="Unassembled WGS sequence"/>
</dbReference>
<accession>W6U6L0</accession>
<name>W6U6L0_ECHGR</name>
<proteinExistence type="predicted"/>
<keyword evidence="2" id="KW-1185">Reference proteome</keyword>
<comment type="caution">
    <text evidence="1">The sequence shown here is derived from an EMBL/GenBank/DDBJ whole genome shotgun (WGS) entry which is preliminary data.</text>
</comment>
<evidence type="ECO:0000313" key="2">
    <source>
        <dbReference type="Proteomes" id="UP000019149"/>
    </source>
</evidence>
<organism evidence="1 2">
    <name type="scientific">Echinococcus granulosus</name>
    <name type="common">Hydatid tapeworm</name>
    <dbReference type="NCBI Taxonomy" id="6210"/>
    <lineage>
        <taxon>Eukaryota</taxon>
        <taxon>Metazoa</taxon>
        <taxon>Spiralia</taxon>
        <taxon>Lophotrochozoa</taxon>
        <taxon>Platyhelminthes</taxon>
        <taxon>Cestoda</taxon>
        <taxon>Eucestoda</taxon>
        <taxon>Cyclophyllidea</taxon>
        <taxon>Taeniidae</taxon>
        <taxon>Echinococcus</taxon>
        <taxon>Echinococcus granulosus group</taxon>
    </lineage>
</organism>
<dbReference type="CTD" id="36344034"/>
<reference evidence="1 2" key="1">
    <citation type="journal article" date="2013" name="Nat. Genet.">
        <title>The genome of the hydatid tapeworm Echinococcus granulosus.</title>
        <authorList>
            <person name="Zheng H."/>
            <person name="Zhang W."/>
            <person name="Zhang L."/>
            <person name="Zhang Z."/>
            <person name="Li J."/>
            <person name="Lu G."/>
            <person name="Zhu Y."/>
            <person name="Wang Y."/>
            <person name="Huang Y."/>
            <person name="Liu J."/>
            <person name="Kang H."/>
            <person name="Chen J."/>
            <person name="Wang L."/>
            <person name="Chen A."/>
            <person name="Yu S."/>
            <person name="Gao Z."/>
            <person name="Jin L."/>
            <person name="Gu W."/>
            <person name="Wang Z."/>
            <person name="Zhao L."/>
            <person name="Shi B."/>
            <person name="Wen H."/>
            <person name="Lin R."/>
            <person name="Jones M.K."/>
            <person name="Brejova B."/>
            <person name="Vinar T."/>
            <person name="Zhao G."/>
            <person name="McManus D.P."/>
            <person name="Chen Z."/>
            <person name="Zhou Y."/>
            <person name="Wang S."/>
        </authorList>
    </citation>
    <scope>NUCLEOTIDE SEQUENCE [LARGE SCALE GENOMIC DNA]</scope>
</reference>
<dbReference type="KEGG" id="egl:EGR_08319"/>
<gene>
    <name evidence="1" type="ORF">EGR_08319</name>
</gene>
<sequence>MSIIHHRRIYTVSMRRDILRVEEGGEEKVPPPQLSIEQTLVVAKVVTACLNTACVIVTTNDAGRDARSHMKQVGSPPKRLRRDVTTRLILSHFDEFASTLTHSLGVLRKQPLPFTLKLKPQLQSFHLRHEGRIIQLGFDSSSHSLMLPTVMYGVTRSFDLRPVDPDIGSPGSKNQISYSPIHGFTPFRKRKLEFGTEDENHKAAS</sequence>
<dbReference type="GeneID" id="36344034"/>
<protein>
    <submittedName>
        <fullName evidence="1">Uncharacterized protein</fullName>
    </submittedName>
</protein>
<dbReference type="AlphaFoldDB" id="W6U6L0"/>
<dbReference type="RefSeq" id="XP_024348046.1">
    <property type="nucleotide sequence ID" value="XM_024497568.1"/>
</dbReference>
<dbReference type="EMBL" id="APAU02000102">
    <property type="protein sequence ID" value="EUB56850.1"/>
    <property type="molecule type" value="Genomic_DNA"/>
</dbReference>